<evidence type="ECO:0000256" key="5">
    <source>
        <dbReference type="ARBA" id="ARBA00049629"/>
    </source>
</evidence>
<dbReference type="GO" id="GO:0042597">
    <property type="term" value="C:periplasmic space"/>
    <property type="evidence" value="ECO:0007669"/>
    <property type="project" value="UniProtKB-SubCell"/>
</dbReference>
<dbReference type="Proteomes" id="UP000019464">
    <property type="component" value="Unassembled WGS sequence"/>
</dbReference>
<evidence type="ECO:0000256" key="6">
    <source>
        <dbReference type="ARBA" id="ARBA00049753"/>
    </source>
</evidence>
<keyword evidence="9" id="KW-1185">Reference proteome</keyword>
<evidence type="ECO:0000256" key="7">
    <source>
        <dbReference type="SAM" id="SignalP"/>
    </source>
</evidence>
<feature type="chain" id="PRO_5004930090" description="Probable sugar-binding periplasmic protein" evidence="7">
    <location>
        <begin position="23"/>
        <end position="416"/>
    </location>
</feature>
<name>W9V0H0_9GAMM</name>
<dbReference type="RefSeq" id="WP_036506825.1">
    <property type="nucleotide sequence ID" value="NZ_AONB01000001.1"/>
</dbReference>
<evidence type="ECO:0000256" key="4">
    <source>
        <dbReference type="ARBA" id="ARBA00022729"/>
    </source>
</evidence>
<comment type="similarity">
    <text evidence="2">Belongs to the bacterial solute-binding protein 1 family.</text>
</comment>
<accession>W9V0H0</accession>
<keyword evidence="3" id="KW-0813">Transport</keyword>
<evidence type="ECO:0000313" key="9">
    <source>
        <dbReference type="Proteomes" id="UP000019464"/>
    </source>
</evidence>
<organism evidence="8 9">
    <name type="scientific">Nitrincola nitratireducens</name>
    <dbReference type="NCBI Taxonomy" id="1229521"/>
    <lineage>
        <taxon>Bacteria</taxon>
        <taxon>Pseudomonadati</taxon>
        <taxon>Pseudomonadota</taxon>
        <taxon>Gammaproteobacteria</taxon>
        <taxon>Oceanospirillales</taxon>
        <taxon>Oceanospirillaceae</taxon>
        <taxon>Nitrincola</taxon>
    </lineage>
</organism>
<proteinExistence type="inferred from homology"/>
<keyword evidence="4 7" id="KW-0732">Signal</keyword>
<protein>
    <recommendedName>
        <fullName evidence="6">Probable sugar-binding periplasmic protein</fullName>
    </recommendedName>
</protein>
<evidence type="ECO:0000313" key="8">
    <source>
        <dbReference type="EMBL" id="EXJ12983.1"/>
    </source>
</evidence>
<dbReference type="Pfam" id="PF01547">
    <property type="entry name" value="SBP_bac_1"/>
    <property type="match status" value="1"/>
</dbReference>
<evidence type="ECO:0000256" key="1">
    <source>
        <dbReference type="ARBA" id="ARBA00004418"/>
    </source>
</evidence>
<dbReference type="Gene3D" id="3.40.190.10">
    <property type="entry name" value="Periplasmic binding protein-like II"/>
    <property type="match status" value="2"/>
</dbReference>
<comment type="caution">
    <text evidence="8">The sequence shown here is derived from an EMBL/GenBank/DDBJ whole genome shotgun (WGS) entry which is preliminary data.</text>
</comment>
<evidence type="ECO:0000256" key="3">
    <source>
        <dbReference type="ARBA" id="ARBA00022448"/>
    </source>
</evidence>
<dbReference type="AlphaFoldDB" id="W9V0H0"/>
<dbReference type="STRING" id="1229521.D791_00326"/>
<dbReference type="InterPro" id="IPR050490">
    <property type="entry name" value="Bact_solute-bd_prot1"/>
</dbReference>
<comment type="function">
    <text evidence="5">Part of a binding-protein-dependent transport system for a sugar.</text>
</comment>
<dbReference type="PANTHER" id="PTHR43649:SF28">
    <property type="entry name" value="BINDING PROTEIN COMPONENT OF ABC SUGAR TRANSPORTER-RELATED"/>
    <property type="match status" value="1"/>
</dbReference>
<reference evidence="8 9" key="2">
    <citation type="journal article" date="2015" name="Syst. Appl. Microbiol.">
        <title>Nitrincola nitratireducens sp. nov. isolated from a haloalkaline crater lake.</title>
        <authorList>
            <person name="Singh A."/>
            <person name="Vaidya B."/>
            <person name="Tanuku N.R."/>
            <person name="Pinnaka A.K."/>
        </authorList>
    </citation>
    <scope>NUCLEOTIDE SEQUENCE [LARGE SCALE GENOMIC DNA]</scope>
    <source>
        <strain evidence="8 9">AK23</strain>
    </source>
</reference>
<gene>
    <name evidence="8" type="ORF">D791_00326</name>
</gene>
<dbReference type="EMBL" id="AONB01000001">
    <property type="protein sequence ID" value="EXJ12983.1"/>
    <property type="molecule type" value="Genomic_DNA"/>
</dbReference>
<evidence type="ECO:0000256" key="2">
    <source>
        <dbReference type="ARBA" id="ARBA00008520"/>
    </source>
</evidence>
<reference evidence="9" key="1">
    <citation type="submission" date="2012-11" db="EMBL/GenBank/DDBJ databases">
        <authorList>
            <person name="Singh A."/>
            <person name="Pinnaka A.K."/>
            <person name="Vaidya B."/>
        </authorList>
    </citation>
    <scope>NUCLEOTIDE SEQUENCE [LARGE SCALE GENOMIC DNA]</scope>
    <source>
        <strain evidence="9">AK23</strain>
    </source>
</reference>
<dbReference type="OrthoDB" id="5580590at2"/>
<comment type="subcellular location">
    <subcellularLocation>
        <location evidence="1">Periplasm</location>
    </subcellularLocation>
</comment>
<sequence>MNFRKSMLTVALTSSVAFTAQAGEVEVLHWWTSGGEAAAVSVLKSMVEKEGHTWKDFAVAGGGGENTMTVLRARAVSGNPPSSAQIKGLEIHEWADLGFLSSLNTVAESEGWKDVLPEMVSNIMQFDGEFVAVPVNVHRVNWMWANPAAFEKAGVELPTSLDELWAAADKLKAAGIIPIAHGGQAWQDATTFESIALSLGGPEFFVKAFVEHDPAALQSDTMIEAFEQFRKVREYLDPGFPGREWNIATSMVIRGDAAMQFMGDWAKGEFSAANMQPGTDYLCLPFPGTENMFTFNIDSLAMFKQRSAENIEAQNTMARLVLSPEFQETFNMNKGSIPVRLDQDMSGFDACAQASMDTFKSTSASGEGLVPSMAHGMSTTSAVQGAIYDVTTTFFNSSMTAQEATRQLASAIRAAQ</sequence>
<dbReference type="SUPFAM" id="SSF53850">
    <property type="entry name" value="Periplasmic binding protein-like II"/>
    <property type="match status" value="1"/>
</dbReference>
<dbReference type="PANTHER" id="PTHR43649">
    <property type="entry name" value="ARABINOSE-BINDING PROTEIN-RELATED"/>
    <property type="match status" value="1"/>
</dbReference>
<feature type="signal peptide" evidence="7">
    <location>
        <begin position="1"/>
        <end position="22"/>
    </location>
</feature>
<dbReference type="PATRIC" id="fig|1229521.3.peg.337"/>
<dbReference type="InterPro" id="IPR006059">
    <property type="entry name" value="SBP"/>
</dbReference>